<dbReference type="SUPFAM" id="SSF48452">
    <property type="entry name" value="TPR-like"/>
    <property type="match status" value="1"/>
</dbReference>
<dbReference type="PANTHER" id="PTHR46082:SF11">
    <property type="entry name" value="AAA+ ATPASE DOMAIN-CONTAINING PROTEIN-RELATED"/>
    <property type="match status" value="1"/>
</dbReference>
<dbReference type="InterPro" id="IPR053137">
    <property type="entry name" value="NLR-like"/>
</dbReference>
<comment type="caution">
    <text evidence="2">The sequence shown here is derived from an EMBL/GenBank/DDBJ whole genome shotgun (WGS) entry which is preliminary data.</text>
</comment>
<sequence>MMDEEFADLPSRPTDSNLYSFGRIGVHNIVAACLPASQIKNSFPSLRFSVLVSISGSVPNLNKDINIRLSDVIISQPSGLHSGVIQYDYSKTRPDGRIARIRSLNAPPAILLHALAKRRANHLQGKTQALLTHLSKISSQPRFASPGPENDMLYKAPSLHIGRATYAECRSEDRVDRDARATPDPVLFFSNIASGNQVMKDSQTRDRYSQELGGVLCFKIEAAGLMNTLPCIVIRGICDYADAHKNERWQSYAAATAAAYAKELLHTIPPLVSRTPIRPENYKPSGQNASNHRRPETILDMPNEAEKLCKELEQRKAVRGVKHPDTIKIMIELARTYEAQGRYDEAEKLKIEALKLRQEVFRKRDPSTI</sequence>
<dbReference type="Pfam" id="PF13424">
    <property type="entry name" value="TPR_12"/>
    <property type="match status" value="1"/>
</dbReference>
<dbReference type="Gene3D" id="1.25.40.10">
    <property type="entry name" value="Tetratricopeptide repeat domain"/>
    <property type="match status" value="1"/>
</dbReference>
<evidence type="ECO:0000313" key="2">
    <source>
        <dbReference type="EMBL" id="TKW55342.1"/>
    </source>
</evidence>
<dbReference type="SUPFAM" id="SSF53167">
    <property type="entry name" value="Purine and uridine phosphorylases"/>
    <property type="match status" value="1"/>
</dbReference>
<dbReference type="EMBL" id="PJEX01000102">
    <property type="protein sequence ID" value="TKW55342.1"/>
    <property type="molecule type" value="Genomic_DNA"/>
</dbReference>
<evidence type="ECO:0000313" key="3">
    <source>
        <dbReference type="Proteomes" id="UP000310108"/>
    </source>
</evidence>
<name>A0A4U6XIY3_9PEZI</name>
<feature type="region of interest" description="Disordered" evidence="1">
    <location>
        <begin position="275"/>
        <end position="294"/>
    </location>
</feature>
<evidence type="ECO:0000256" key="1">
    <source>
        <dbReference type="SAM" id="MobiDB-lite"/>
    </source>
</evidence>
<keyword evidence="3" id="KW-1185">Reference proteome</keyword>
<dbReference type="STRING" id="1306861.A0A4U6XIY3"/>
<proteinExistence type="predicted"/>
<accession>A0A4U6XIY3</accession>
<dbReference type="Gene3D" id="3.40.50.1580">
    <property type="entry name" value="Nucleoside phosphorylase domain"/>
    <property type="match status" value="1"/>
</dbReference>
<dbReference type="InterPro" id="IPR011990">
    <property type="entry name" value="TPR-like_helical_dom_sf"/>
</dbReference>
<dbReference type="Proteomes" id="UP000310108">
    <property type="component" value="Unassembled WGS sequence"/>
</dbReference>
<organism evidence="2 3">
    <name type="scientific">Colletotrichum tanaceti</name>
    <dbReference type="NCBI Taxonomy" id="1306861"/>
    <lineage>
        <taxon>Eukaryota</taxon>
        <taxon>Fungi</taxon>
        <taxon>Dikarya</taxon>
        <taxon>Ascomycota</taxon>
        <taxon>Pezizomycotina</taxon>
        <taxon>Sordariomycetes</taxon>
        <taxon>Hypocreomycetidae</taxon>
        <taxon>Glomerellales</taxon>
        <taxon>Glomerellaceae</taxon>
        <taxon>Colletotrichum</taxon>
        <taxon>Colletotrichum destructivum species complex</taxon>
    </lineage>
</organism>
<dbReference type="InterPro" id="IPR035994">
    <property type="entry name" value="Nucleoside_phosphorylase_sf"/>
</dbReference>
<dbReference type="AlphaFoldDB" id="A0A4U6XIY3"/>
<protein>
    <submittedName>
        <fullName evidence="2">Uncharacterized protein</fullName>
    </submittedName>
</protein>
<gene>
    <name evidence="2" type="ORF">CTA1_11866</name>
</gene>
<dbReference type="GO" id="GO:0009116">
    <property type="term" value="P:nucleoside metabolic process"/>
    <property type="evidence" value="ECO:0007669"/>
    <property type="project" value="InterPro"/>
</dbReference>
<dbReference type="GO" id="GO:0003824">
    <property type="term" value="F:catalytic activity"/>
    <property type="evidence" value="ECO:0007669"/>
    <property type="project" value="InterPro"/>
</dbReference>
<reference evidence="2 3" key="1">
    <citation type="journal article" date="2019" name="PLoS ONE">
        <title>Comparative genome analysis indicates high evolutionary potential of pathogenicity genes in Colletotrichum tanaceti.</title>
        <authorList>
            <person name="Lelwala R.V."/>
            <person name="Korhonen P.K."/>
            <person name="Young N.D."/>
            <person name="Scott J.B."/>
            <person name="Ades P.A."/>
            <person name="Gasser R.B."/>
            <person name="Taylor P.W.J."/>
        </authorList>
    </citation>
    <scope>NUCLEOTIDE SEQUENCE [LARGE SCALE GENOMIC DNA]</scope>
    <source>
        <strain evidence="2">BRIP57314</strain>
    </source>
</reference>
<dbReference type="PANTHER" id="PTHR46082">
    <property type="entry name" value="ATP/GTP-BINDING PROTEIN-RELATED"/>
    <property type="match status" value="1"/>
</dbReference>